<evidence type="ECO:0000256" key="1">
    <source>
        <dbReference type="ARBA" id="ARBA00023016"/>
    </source>
</evidence>
<feature type="domain" description="SHSP" evidence="5">
    <location>
        <begin position="44"/>
        <end position="166"/>
    </location>
</feature>
<evidence type="ECO:0000259" key="5">
    <source>
        <dbReference type="PROSITE" id="PS01031"/>
    </source>
</evidence>
<evidence type="ECO:0000256" key="2">
    <source>
        <dbReference type="PROSITE-ProRule" id="PRU00285"/>
    </source>
</evidence>
<organism evidence="6 7">
    <name type="scientific">Eleusine coracana subsp. coracana</name>
    <dbReference type="NCBI Taxonomy" id="191504"/>
    <lineage>
        <taxon>Eukaryota</taxon>
        <taxon>Viridiplantae</taxon>
        <taxon>Streptophyta</taxon>
        <taxon>Embryophyta</taxon>
        <taxon>Tracheophyta</taxon>
        <taxon>Spermatophyta</taxon>
        <taxon>Magnoliopsida</taxon>
        <taxon>Liliopsida</taxon>
        <taxon>Poales</taxon>
        <taxon>Poaceae</taxon>
        <taxon>PACMAD clade</taxon>
        <taxon>Chloridoideae</taxon>
        <taxon>Cynodonteae</taxon>
        <taxon>Eleusininae</taxon>
        <taxon>Eleusine</taxon>
    </lineage>
</organism>
<dbReference type="Gene3D" id="2.60.40.790">
    <property type="match status" value="1"/>
</dbReference>
<evidence type="ECO:0000313" key="6">
    <source>
        <dbReference type="EMBL" id="GJM87056.1"/>
    </source>
</evidence>
<gene>
    <name evidence="6" type="primary">ga02973</name>
    <name evidence="6" type="ORF">PR202_ga02973</name>
</gene>
<proteinExistence type="inferred from homology"/>
<feature type="region of interest" description="Disordered" evidence="4">
    <location>
        <begin position="25"/>
        <end position="52"/>
    </location>
</feature>
<name>A0AAV5BM50_ELECO</name>
<reference evidence="6" key="1">
    <citation type="journal article" date="2018" name="DNA Res.">
        <title>Multiple hybrid de novo genome assembly of finger millet, an orphan allotetraploid crop.</title>
        <authorList>
            <person name="Hatakeyama M."/>
            <person name="Aluri S."/>
            <person name="Balachadran M.T."/>
            <person name="Sivarajan S.R."/>
            <person name="Patrignani A."/>
            <person name="Gruter S."/>
            <person name="Poveda L."/>
            <person name="Shimizu-Inatsugi R."/>
            <person name="Baeten J."/>
            <person name="Francoijs K.J."/>
            <person name="Nataraja K.N."/>
            <person name="Reddy Y.A.N."/>
            <person name="Phadnis S."/>
            <person name="Ravikumar R.L."/>
            <person name="Schlapbach R."/>
            <person name="Sreeman S.M."/>
            <person name="Shimizu K.K."/>
        </authorList>
    </citation>
    <scope>NUCLEOTIDE SEQUENCE</scope>
</reference>
<dbReference type="InterPro" id="IPR031107">
    <property type="entry name" value="Small_HSP"/>
</dbReference>
<dbReference type="SUPFAM" id="SSF49764">
    <property type="entry name" value="HSP20-like chaperones"/>
    <property type="match status" value="1"/>
</dbReference>
<dbReference type="InterPro" id="IPR008978">
    <property type="entry name" value="HSP20-like_chaperone"/>
</dbReference>
<dbReference type="InterPro" id="IPR002068">
    <property type="entry name" value="A-crystallin/Hsp20_dom"/>
</dbReference>
<keyword evidence="7" id="KW-1185">Reference proteome</keyword>
<evidence type="ECO:0000313" key="7">
    <source>
        <dbReference type="Proteomes" id="UP001054889"/>
    </source>
</evidence>
<keyword evidence="1" id="KW-0346">Stress response</keyword>
<feature type="compositionally biased region" description="Basic residues" evidence="4">
    <location>
        <begin position="26"/>
        <end position="42"/>
    </location>
</feature>
<dbReference type="Proteomes" id="UP001054889">
    <property type="component" value="Unassembled WGS sequence"/>
</dbReference>
<dbReference type="PANTHER" id="PTHR11527">
    <property type="entry name" value="HEAT-SHOCK PROTEIN 20 FAMILY MEMBER"/>
    <property type="match status" value="1"/>
</dbReference>
<comment type="similarity">
    <text evidence="2 3">Belongs to the small heat shock protein (HSP20) family.</text>
</comment>
<dbReference type="EMBL" id="BQKI01000001">
    <property type="protein sequence ID" value="GJM87056.1"/>
    <property type="molecule type" value="Genomic_DNA"/>
</dbReference>
<sequence>MTELFDTLLHLPEVFDRIAAADSHRRSAGGHAHHGAQGHAHVHGLGGSGGAPVDIVETPGEYSFVLDVPGFSKSDIQVTLEEDRVLVMKGGNGKRKREDEEEGEGCRYIRLERRAAPRSFQRKFRLPEDADTAAIAARCENGVLTVTVKKQPPPEKKTKSVQVTIA</sequence>
<comment type="caution">
    <text evidence="6">The sequence shown here is derived from an EMBL/GenBank/DDBJ whole genome shotgun (WGS) entry which is preliminary data.</text>
</comment>
<accession>A0AAV5BM50</accession>
<evidence type="ECO:0000256" key="4">
    <source>
        <dbReference type="SAM" id="MobiDB-lite"/>
    </source>
</evidence>
<dbReference type="CDD" id="cd06464">
    <property type="entry name" value="ACD_sHsps-like"/>
    <property type="match status" value="1"/>
</dbReference>
<dbReference type="Pfam" id="PF00011">
    <property type="entry name" value="HSP20"/>
    <property type="match status" value="1"/>
</dbReference>
<protein>
    <recommendedName>
        <fullName evidence="5">SHSP domain-containing protein</fullName>
    </recommendedName>
</protein>
<reference evidence="6" key="2">
    <citation type="submission" date="2021-12" db="EMBL/GenBank/DDBJ databases">
        <title>Resequencing data analysis of finger millet.</title>
        <authorList>
            <person name="Hatakeyama M."/>
            <person name="Aluri S."/>
            <person name="Balachadran M.T."/>
            <person name="Sivarajan S.R."/>
            <person name="Poveda L."/>
            <person name="Shimizu-Inatsugi R."/>
            <person name="Schlapbach R."/>
            <person name="Sreeman S.M."/>
            <person name="Shimizu K.K."/>
        </authorList>
    </citation>
    <scope>NUCLEOTIDE SEQUENCE</scope>
</reference>
<dbReference type="AlphaFoldDB" id="A0AAV5BM50"/>
<dbReference type="PROSITE" id="PS01031">
    <property type="entry name" value="SHSP"/>
    <property type="match status" value="1"/>
</dbReference>
<evidence type="ECO:0000256" key="3">
    <source>
        <dbReference type="RuleBase" id="RU003616"/>
    </source>
</evidence>